<dbReference type="Proteomes" id="UP000622580">
    <property type="component" value="Unassembled WGS sequence"/>
</dbReference>
<dbReference type="Gene3D" id="2.40.420.20">
    <property type="match status" value="1"/>
</dbReference>
<evidence type="ECO:0008006" key="4">
    <source>
        <dbReference type="Google" id="ProtNLM"/>
    </source>
</evidence>
<comment type="caution">
    <text evidence="2">The sequence shown here is derived from an EMBL/GenBank/DDBJ whole genome shotgun (WGS) entry which is preliminary data.</text>
</comment>
<name>A0A941HX25_9CAUL</name>
<gene>
    <name evidence="2" type="ORF">JKL49_14705</name>
</gene>
<keyword evidence="3" id="KW-1185">Reference proteome</keyword>
<evidence type="ECO:0000313" key="3">
    <source>
        <dbReference type="Proteomes" id="UP000622580"/>
    </source>
</evidence>
<sequence length="298" mass="29633">MRLPTLAAVAMLMATPALAASVEADARLQKRLGVTVQAVAAAWHAGTTAGFARVLDPGPLAQLDADLLTAAAAAQASNAEAARTKVLAAADATVARKVAQAAAAQARADSAKLTLLRRRLGLEWGPAFMAMSDARRAALISNLATGRAALVRLDAGVPLGGVRSATLDLGGGGRAMVQVIGAARTGDPRFPSSGLIGLVSGPGAQSLGAGLSLPVSLASGSGGQGVLAPRSALIRTGGGTFVYVRKDATHFERRALTGTAVEPEGLFVGGGLKAGEVVAVTGAAALFAAEHPSKGEEP</sequence>
<reference evidence="2" key="1">
    <citation type="submission" date="2021-04" db="EMBL/GenBank/DDBJ databases">
        <title>Draft genome assembly of strain Phenylobacterium sp. 20VBR1 using MiniION and Illumina platforms.</title>
        <authorList>
            <person name="Thomas F.A."/>
            <person name="Krishnan K.P."/>
            <person name="Sinha R.K."/>
        </authorList>
    </citation>
    <scope>NUCLEOTIDE SEQUENCE</scope>
    <source>
        <strain evidence="2">20VBR1</strain>
    </source>
</reference>
<dbReference type="RefSeq" id="WP_215341370.1">
    <property type="nucleotide sequence ID" value="NZ_JAGSGD010000001.1"/>
</dbReference>
<protein>
    <recommendedName>
        <fullName evidence="4">RND efflux pump membrane fusion protein barrel-sandwich domain-containing protein</fullName>
    </recommendedName>
</protein>
<accession>A0A941HX25</accession>
<evidence type="ECO:0000313" key="2">
    <source>
        <dbReference type="EMBL" id="MBR7620641.1"/>
    </source>
</evidence>
<dbReference type="AlphaFoldDB" id="A0A941HX25"/>
<dbReference type="EMBL" id="JAGSGD010000001">
    <property type="protein sequence ID" value="MBR7620641.1"/>
    <property type="molecule type" value="Genomic_DNA"/>
</dbReference>
<feature type="chain" id="PRO_5037168702" description="RND efflux pump membrane fusion protein barrel-sandwich domain-containing protein" evidence="1">
    <location>
        <begin position="20"/>
        <end position="298"/>
    </location>
</feature>
<organism evidence="2 3">
    <name type="scientific">Phenylobacterium glaciei</name>
    <dbReference type="NCBI Taxonomy" id="2803784"/>
    <lineage>
        <taxon>Bacteria</taxon>
        <taxon>Pseudomonadati</taxon>
        <taxon>Pseudomonadota</taxon>
        <taxon>Alphaproteobacteria</taxon>
        <taxon>Caulobacterales</taxon>
        <taxon>Caulobacteraceae</taxon>
        <taxon>Phenylobacterium</taxon>
    </lineage>
</organism>
<feature type="signal peptide" evidence="1">
    <location>
        <begin position="1"/>
        <end position="19"/>
    </location>
</feature>
<proteinExistence type="predicted"/>
<evidence type="ECO:0000256" key="1">
    <source>
        <dbReference type="SAM" id="SignalP"/>
    </source>
</evidence>
<keyword evidence="1" id="KW-0732">Signal</keyword>